<name>A0A8J2KJJ8_9HEXA</name>
<reference evidence="2" key="1">
    <citation type="submission" date="2021-06" db="EMBL/GenBank/DDBJ databases">
        <authorList>
            <person name="Hodson N. C."/>
            <person name="Mongue J. A."/>
            <person name="Jaron S. K."/>
        </authorList>
    </citation>
    <scope>NUCLEOTIDE SEQUENCE</scope>
</reference>
<dbReference type="Proteomes" id="UP000708208">
    <property type="component" value="Unassembled WGS sequence"/>
</dbReference>
<keyword evidence="3" id="KW-1185">Reference proteome</keyword>
<dbReference type="EMBL" id="CAJVCH010416115">
    <property type="protein sequence ID" value="CAG7818258.1"/>
    <property type="molecule type" value="Genomic_DNA"/>
</dbReference>
<dbReference type="AlphaFoldDB" id="A0A8J2KJJ8"/>
<gene>
    <name evidence="2" type="ORF">AFUS01_LOCUS28772</name>
</gene>
<sequence>SAMGPESKWKLSPLCTDLNETRGSGSEDSIFQIIPRTLIEEQIKSTSQRSKFEKCKAVCSVGTTSGLIGVAVDKELLIFDDKVENVVQTLPFSCPIDIVIWNRCLLLVGLSSSEIHFLHPSTFELLDTRTAEESAGAIVSQCKEERFYVDGHIRVEDGSCELHVISVEGIVYRFQTPVAPDNTLDYTRLEKTICA</sequence>
<feature type="domain" description="KNTC1 N-terminal" evidence="1">
    <location>
        <begin position="50"/>
        <end position="171"/>
    </location>
</feature>
<comment type="caution">
    <text evidence="2">The sequence shown here is derived from an EMBL/GenBank/DDBJ whole genome shotgun (WGS) entry which is preliminary data.</text>
</comment>
<proteinExistence type="predicted"/>
<feature type="non-terminal residue" evidence="2">
    <location>
        <position position="195"/>
    </location>
</feature>
<protein>
    <recommendedName>
        <fullName evidence="1">KNTC1 N-terminal domain-containing protein</fullName>
    </recommendedName>
</protein>
<evidence type="ECO:0000259" key="1">
    <source>
        <dbReference type="Pfam" id="PF24506"/>
    </source>
</evidence>
<organism evidence="2 3">
    <name type="scientific">Allacma fusca</name>
    <dbReference type="NCBI Taxonomy" id="39272"/>
    <lineage>
        <taxon>Eukaryota</taxon>
        <taxon>Metazoa</taxon>
        <taxon>Ecdysozoa</taxon>
        <taxon>Arthropoda</taxon>
        <taxon>Hexapoda</taxon>
        <taxon>Collembola</taxon>
        <taxon>Symphypleona</taxon>
        <taxon>Sminthuridae</taxon>
        <taxon>Allacma</taxon>
    </lineage>
</organism>
<dbReference type="InterPro" id="IPR055402">
    <property type="entry name" value="KNTC1_N"/>
</dbReference>
<dbReference type="Pfam" id="PF24506">
    <property type="entry name" value="KNTC1_N"/>
    <property type="match status" value="1"/>
</dbReference>
<feature type="non-terminal residue" evidence="2">
    <location>
        <position position="1"/>
    </location>
</feature>
<evidence type="ECO:0000313" key="3">
    <source>
        <dbReference type="Proteomes" id="UP000708208"/>
    </source>
</evidence>
<evidence type="ECO:0000313" key="2">
    <source>
        <dbReference type="EMBL" id="CAG7818258.1"/>
    </source>
</evidence>
<accession>A0A8J2KJJ8</accession>